<protein>
    <submittedName>
        <fullName evidence="2">Uroporphyrinogen-III synthase</fullName>
        <ecNumber evidence="2">4.2.1.75</ecNumber>
    </submittedName>
</protein>
<feature type="domain" description="Tetrapyrrole biosynthesis uroporphyrinogen III synthase" evidence="1">
    <location>
        <begin position="14"/>
        <end position="231"/>
    </location>
</feature>
<keyword evidence="2" id="KW-0456">Lyase</keyword>
<dbReference type="Proteomes" id="UP000031368">
    <property type="component" value="Chromosome"/>
</dbReference>
<gene>
    <name evidence="2" type="primary">hemD</name>
    <name evidence="2" type="ORF">RGR602_CH03825</name>
</gene>
<dbReference type="InterPro" id="IPR036108">
    <property type="entry name" value="4pyrrol_syn_uPrphyn_synt_sf"/>
</dbReference>
<evidence type="ECO:0000313" key="3">
    <source>
        <dbReference type="Proteomes" id="UP000031368"/>
    </source>
</evidence>
<keyword evidence="3" id="KW-1185">Reference proteome</keyword>
<dbReference type="RefSeq" id="WP_039846368.1">
    <property type="nucleotide sequence ID" value="NZ_CP006877.1"/>
</dbReference>
<dbReference type="NCBIfam" id="NF006621">
    <property type="entry name" value="PRK09189.1"/>
    <property type="match status" value="1"/>
</dbReference>
<evidence type="ECO:0000259" key="1">
    <source>
        <dbReference type="Pfam" id="PF02602"/>
    </source>
</evidence>
<dbReference type="GO" id="GO:0033014">
    <property type="term" value="P:tetrapyrrole biosynthetic process"/>
    <property type="evidence" value="ECO:0007669"/>
    <property type="project" value="InterPro"/>
</dbReference>
<organism evidence="2 3">
    <name type="scientific">Rhizobium gallicum bv. gallicum R602sp</name>
    <dbReference type="NCBI Taxonomy" id="1041138"/>
    <lineage>
        <taxon>Bacteria</taxon>
        <taxon>Pseudomonadati</taxon>
        <taxon>Pseudomonadota</taxon>
        <taxon>Alphaproteobacteria</taxon>
        <taxon>Hyphomicrobiales</taxon>
        <taxon>Rhizobiaceae</taxon>
        <taxon>Rhizobium/Agrobacterium group</taxon>
        <taxon>Rhizobium</taxon>
    </lineage>
</organism>
<sequence length="234" mass="25121">MRVLVTRPWRSGERTAKRLRDMGHEPVLLPLSQPMHDGKTAMDALARSHGPIAITSAEAVRALSSSGTDVKPYRRRPVFAVGEASANEAKAVGFSLVLASAGDGARLAELIAQQTRESVTYLAGSPRAETFERTAHALGLKVDVVECYRMHPAEPDPVALREALTPPPEAILLFSRQTAERFFRLAEAQSEPGWLNQALILCLSASVAAAVPASLGRNLRIAALPDEGSLLSLL</sequence>
<proteinExistence type="predicted"/>
<reference evidence="2 3" key="1">
    <citation type="submission" date="2013-11" db="EMBL/GenBank/DDBJ databases">
        <title>Complete genome sequence of Rhizobium gallicum bv. gallicum R602.</title>
        <authorList>
            <person name="Bustos P."/>
            <person name="Santamaria R.I."/>
            <person name="Lozano L."/>
            <person name="Acosta J.L."/>
            <person name="Ormeno-Orrillo E."/>
            <person name="Rogel M.A."/>
            <person name="Romero D."/>
            <person name="Cevallos M.A."/>
            <person name="Martinez-Romero E."/>
            <person name="Gonzalez V."/>
        </authorList>
    </citation>
    <scope>NUCLEOTIDE SEQUENCE [LARGE SCALE GENOMIC DNA]</scope>
    <source>
        <strain evidence="2 3">R602</strain>
    </source>
</reference>
<dbReference type="KEGG" id="rga:RGR602_CH03825"/>
<dbReference type="InterPro" id="IPR003754">
    <property type="entry name" value="4pyrrol_synth_uPrphyn_synth"/>
</dbReference>
<accession>A0A0B4X4S5</accession>
<dbReference type="Gene3D" id="3.40.50.10090">
    <property type="match status" value="2"/>
</dbReference>
<dbReference type="SUPFAM" id="SSF69618">
    <property type="entry name" value="HemD-like"/>
    <property type="match status" value="1"/>
</dbReference>
<dbReference type="EC" id="4.2.1.75" evidence="2"/>
<evidence type="ECO:0000313" key="2">
    <source>
        <dbReference type="EMBL" id="AJD43124.1"/>
    </source>
</evidence>
<name>A0A0B4X4S5_9HYPH</name>
<dbReference type="GO" id="GO:0004852">
    <property type="term" value="F:uroporphyrinogen-III synthase activity"/>
    <property type="evidence" value="ECO:0007669"/>
    <property type="project" value="UniProtKB-EC"/>
</dbReference>
<dbReference type="CDD" id="cd06578">
    <property type="entry name" value="HemD"/>
    <property type="match status" value="1"/>
</dbReference>
<dbReference type="HOGENOM" id="CLU_011276_10_2_5"/>
<dbReference type="EMBL" id="CP006877">
    <property type="protein sequence ID" value="AJD43124.1"/>
    <property type="molecule type" value="Genomic_DNA"/>
</dbReference>
<dbReference type="Pfam" id="PF02602">
    <property type="entry name" value="HEM4"/>
    <property type="match status" value="1"/>
</dbReference>
<dbReference type="AlphaFoldDB" id="A0A0B4X4S5"/>